<accession>A0ACB9B614</accession>
<evidence type="ECO:0000313" key="1">
    <source>
        <dbReference type="EMBL" id="KAI3717271.1"/>
    </source>
</evidence>
<protein>
    <submittedName>
        <fullName evidence="1">Uncharacterized protein</fullName>
    </submittedName>
</protein>
<gene>
    <name evidence="1" type="ORF">L1987_68781</name>
</gene>
<proteinExistence type="predicted"/>
<evidence type="ECO:0000313" key="2">
    <source>
        <dbReference type="Proteomes" id="UP001056120"/>
    </source>
</evidence>
<name>A0ACB9B614_9ASTR</name>
<sequence>MGGDGHQDEQAGRAAGQYPPQHGGGYPPEGAYPPPAGGGYPPQEAYPPPAGYPPQHGEGYPPQGAYPPPAGYPPQHGGDGKQDEQDKGLFSSMAGYAAGHYPSQHGGGYPPQGGYPPDALDTLHRAIPLLVILAKLHIIQEDMAWEQC</sequence>
<keyword evidence="2" id="KW-1185">Reference proteome</keyword>
<dbReference type="Proteomes" id="UP001056120">
    <property type="component" value="Linkage Group LG23"/>
</dbReference>
<reference evidence="1 2" key="2">
    <citation type="journal article" date="2022" name="Mol. Ecol. Resour.">
        <title>The genomes of chicory, endive, great burdock and yacon provide insights into Asteraceae paleo-polyploidization history and plant inulin production.</title>
        <authorList>
            <person name="Fan W."/>
            <person name="Wang S."/>
            <person name="Wang H."/>
            <person name="Wang A."/>
            <person name="Jiang F."/>
            <person name="Liu H."/>
            <person name="Zhao H."/>
            <person name="Xu D."/>
            <person name="Zhang Y."/>
        </authorList>
    </citation>
    <scope>NUCLEOTIDE SEQUENCE [LARGE SCALE GENOMIC DNA]</scope>
    <source>
        <strain evidence="2">cv. Yunnan</strain>
        <tissue evidence="1">Leaves</tissue>
    </source>
</reference>
<organism evidence="1 2">
    <name type="scientific">Smallanthus sonchifolius</name>
    <dbReference type="NCBI Taxonomy" id="185202"/>
    <lineage>
        <taxon>Eukaryota</taxon>
        <taxon>Viridiplantae</taxon>
        <taxon>Streptophyta</taxon>
        <taxon>Embryophyta</taxon>
        <taxon>Tracheophyta</taxon>
        <taxon>Spermatophyta</taxon>
        <taxon>Magnoliopsida</taxon>
        <taxon>eudicotyledons</taxon>
        <taxon>Gunneridae</taxon>
        <taxon>Pentapetalae</taxon>
        <taxon>asterids</taxon>
        <taxon>campanulids</taxon>
        <taxon>Asterales</taxon>
        <taxon>Asteraceae</taxon>
        <taxon>Asteroideae</taxon>
        <taxon>Heliantheae alliance</taxon>
        <taxon>Millerieae</taxon>
        <taxon>Smallanthus</taxon>
    </lineage>
</organism>
<dbReference type="EMBL" id="CM042040">
    <property type="protein sequence ID" value="KAI3717271.1"/>
    <property type="molecule type" value="Genomic_DNA"/>
</dbReference>
<comment type="caution">
    <text evidence="1">The sequence shown here is derived from an EMBL/GenBank/DDBJ whole genome shotgun (WGS) entry which is preliminary data.</text>
</comment>
<reference evidence="2" key="1">
    <citation type="journal article" date="2022" name="Mol. Ecol. Resour.">
        <title>The genomes of chicory, endive, great burdock and yacon provide insights into Asteraceae palaeo-polyploidization history and plant inulin production.</title>
        <authorList>
            <person name="Fan W."/>
            <person name="Wang S."/>
            <person name="Wang H."/>
            <person name="Wang A."/>
            <person name="Jiang F."/>
            <person name="Liu H."/>
            <person name="Zhao H."/>
            <person name="Xu D."/>
            <person name="Zhang Y."/>
        </authorList>
    </citation>
    <scope>NUCLEOTIDE SEQUENCE [LARGE SCALE GENOMIC DNA]</scope>
    <source>
        <strain evidence="2">cv. Yunnan</strain>
    </source>
</reference>